<sequence length="845" mass="94056">MGSITPLPTPTSTAIRSSLIIPTFPQILSEILQNSLDAGAKTLDIIISLVKGNESIRVKDDGCGIGQEGLKRVGKRYRTSKNLNESNLGSVGSYGFRGEALSSITQLSLLTITSRSSPSEEAYTKILKSSKTLYFGIDPSRSISSETGTIITVKEIFHNIPVRKEELSKYNEETLMRQCKKIIEVFALGRPGIKWMIWEEKGYGDKRIALDIPQCKSSVRLFRSLYGNALVHRVQNIRVSAGTKRVEGFISLSGDITKSHQHLYINNYPITRSDLHLSIAKKFTNSRFGNFASTGEHDDAENANIDRRISPRRLERHPIYVLNVILPAEEVDVSFEPTKGTLGYKDFGKVQALLLAVVDEYLKKNGYDRVKAHSNSPNRIHNNTSTDISPSHALHGPSPLGKQLTSRTAIEARWDLTRPLPLTFSGIKPTATILTPTRNTEDLAAPASPHLDVLPPTPPLTPFENLLARKKEISATLVNQASRIATKSSQTSKWIMDLQKSVDTGILPTKRVTSPLKRSFGTMNVESENCQNCANFEDRVVDPLSARPIALEKEQEKPKTSIQLTKASLGHSEIVGQVDKKYISVVLPASNVEKAVVLIDQHAADERISVENILYALCSGFRKNNIAQTKLSRNPPTIILTALEAKQLAMPGVLNVFRRWGISLDLPVSEGIEGDYVQIEIKAVPTLLLGRLGKKEGVEMTRLIRGYLPVLVEELSGIQTLINSYDRQIDNGHEFEDPAGNNEEQNDEQNYNREWGKETRFMPKEMLELVNSKACRGAIMFQDPLDIDQQSRLVDQLAHAKFPFMCAHGRPSMIPLIAIKKLTVTESNVGKRNIDWQAWKSNMDK</sequence>
<dbReference type="AlphaFoldDB" id="A0AAX4JUJ0"/>
<feature type="compositionally biased region" description="Polar residues" evidence="3">
    <location>
        <begin position="373"/>
        <end position="389"/>
    </location>
</feature>
<evidence type="ECO:0000313" key="6">
    <source>
        <dbReference type="EMBL" id="WWC88851.1"/>
    </source>
</evidence>
<dbReference type="GO" id="GO:0032300">
    <property type="term" value="C:mismatch repair complex"/>
    <property type="evidence" value="ECO:0007669"/>
    <property type="project" value="InterPro"/>
</dbReference>
<accession>A0AAX4JUJ0</accession>
<organism evidence="6 7">
    <name type="scientific">Kwoniella dendrophila CBS 6074</name>
    <dbReference type="NCBI Taxonomy" id="1295534"/>
    <lineage>
        <taxon>Eukaryota</taxon>
        <taxon>Fungi</taxon>
        <taxon>Dikarya</taxon>
        <taxon>Basidiomycota</taxon>
        <taxon>Agaricomycotina</taxon>
        <taxon>Tremellomycetes</taxon>
        <taxon>Tremellales</taxon>
        <taxon>Cryptococcaceae</taxon>
        <taxon>Kwoniella</taxon>
    </lineage>
</organism>
<dbReference type="InterPro" id="IPR014790">
    <property type="entry name" value="MutL_C"/>
</dbReference>
<evidence type="ECO:0000259" key="5">
    <source>
        <dbReference type="SMART" id="SM01340"/>
    </source>
</evidence>
<dbReference type="InterPro" id="IPR042120">
    <property type="entry name" value="MutL_C_dimsub"/>
</dbReference>
<feature type="domain" description="MutL C-terminal dimerisation" evidence="4">
    <location>
        <begin position="574"/>
        <end position="785"/>
    </location>
</feature>
<dbReference type="PANTHER" id="PTHR10073:SF47">
    <property type="entry name" value="DNA MISMATCH REPAIR PROTEIN MLH3"/>
    <property type="match status" value="1"/>
</dbReference>
<feature type="region of interest" description="Disordered" evidence="3">
    <location>
        <begin position="732"/>
        <end position="752"/>
    </location>
</feature>
<comment type="similarity">
    <text evidence="1">Belongs to the DNA mismatch repair MutL/HexB family.</text>
</comment>
<evidence type="ECO:0000256" key="2">
    <source>
        <dbReference type="ARBA" id="ARBA00022763"/>
    </source>
</evidence>
<name>A0AAX4JUJ0_9TREE</name>
<dbReference type="GO" id="GO:0030983">
    <property type="term" value="F:mismatched DNA binding"/>
    <property type="evidence" value="ECO:0007669"/>
    <property type="project" value="InterPro"/>
</dbReference>
<dbReference type="EMBL" id="CP144101">
    <property type="protein sequence ID" value="WWC88851.1"/>
    <property type="molecule type" value="Genomic_DNA"/>
</dbReference>
<dbReference type="PANTHER" id="PTHR10073">
    <property type="entry name" value="DNA MISMATCH REPAIR PROTEIN MLH, PMS, MUTL"/>
    <property type="match status" value="1"/>
</dbReference>
<dbReference type="SUPFAM" id="SSF55874">
    <property type="entry name" value="ATPase domain of HSP90 chaperone/DNA topoisomerase II/histidine kinase"/>
    <property type="match status" value="1"/>
</dbReference>
<dbReference type="GO" id="GO:0061982">
    <property type="term" value="P:meiosis I cell cycle process"/>
    <property type="evidence" value="ECO:0007669"/>
    <property type="project" value="UniProtKB-ARBA"/>
</dbReference>
<dbReference type="Pfam" id="PF13589">
    <property type="entry name" value="HATPase_c_3"/>
    <property type="match status" value="1"/>
</dbReference>
<dbReference type="InterPro" id="IPR038973">
    <property type="entry name" value="MutL/Mlh/Pms-like"/>
</dbReference>
<feature type="region of interest" description="Disordered" evidence="3">
    <location>
        <begin position="370"/>
        <end position="402"/>
    </location>
</feature>
<dbReference type="InterPro" id="IPR014762">
    <property type="entry name" value="DNA_mismatch_repair_CS"/>
</dbReference>
<protein>
    <recommendedName>
        <fullName evidence="8">MutL C-terminal dimerisation domain-containing protein</fullName>
    </recommendedName>
</protein>
<evidence type="ECO:0008006" key="8">
    <source>
        <dbReference type="Google" id="ProtNLM"/>
    </source>
</evidence>
<dbReference type="SUPFAM" id="SSF118116">
    <property type="entry name" value="DNA mismatch repair protein MutL"/>
    <property type="match status" value="1"/>
</dbReference>
<dbReference type="GeneID" id="91094436"/>
<dbReference type="Gene3D" id="3.30.1540.20">
    <property type="entry name" value="MutL, C-terminal domain, dimerisation subdomain"/>
    <property type="match status" value="1"/>
</dbReference>
<dbReference type="SMART" id="SM01340">
    <property type="entry name" value="DNA_mis_repair"/>
    <property type="match status" value="1"/>
</dbReference>
<dbReference type="Proteomes" id="UP001355207">
    <property type="component" value="Chromosome 4"/>
</dbReference>
<dbReference type="Gene3D" id="3.30.230.10">
    <property type="match status" value="1"/>
</dbReference>
<keyword evidence="7" id="KW-1185">Reference proteome</keyword>
<dbReference type="GO" id="GO:0016887">
    <property type="term" value="F:ATP hydrolysis activity"/>
    <property type="evidence" value="ECO:0007669"/>
    <property type="project" value="InterPro"/>
</dbReference>
<evidence type="ECO:0000259" key="4">
    <source>
        <dbReference type="SMART" id="SM00853"/>
    </source>
</evidence>
<evidence type="ECO:0000256" key="1">
    <source>
        <dbReference type="ARBA" id="ARBA00006082"/>
    </source>
</evidence>
<dbReference type="SMART" id="SM00853">
    <property type="entry name" value="MutL_C"/>
    <property type="match status" value="1"/>
</dbReference>
<reference evidence="6 7" key="1">
    <citation type="submission" date="2024-01" db="EMBL/GenBank/DDBJ databases">
        <title>Comparative genomics of Cryptococcus and Kwoniella reveals pathogenesis evolution and contrasting modes of karyotype evolution via chromosome fusion or intercentromeric recombination.</title>
        <authorList>
            <person name="Coelho M.A."/>
            <person name="David-Palma M."/>
            <person name="Shea T."/>
            <person name="Bowers K."/>
            <person name="McGinley-Smith S."/>
            <person name="Mohammad A.W."/>
            <person name="Gnirke A."/>
            <person name="Yurkov A.M."/>
            <person name="Nowrousian M."/>
            <person name="Sun S."/>
            <person name="Cuomo C.A."/>
            <person name="Heitman J."/>
        </authorList>
    </citation>
    <scope>NUCLEOTIDE SEQUENCE [LARGE SCALE GENOMIC DNA]</scope>
    <source>
        <strain evidence="6 7">CBS 6074</strain>
    </source>
</reference>
<dbReference type="Gene3D" id="3.30.565.10">
    <property type="entry name" value="Histidine kinase-like ATPase, C-terminal domain"/>
    <property type="match status" value="1"/>
</dbReference>
<dbReference type="RefSeq" id="XP_066075614.1">
    <property type="nucleotide sequence ID" value="XM_066219517.1"/>
</dbReference>
<proteinExistence type="inferred from homology"/>
<dbReference type="PROSITE" id="PS00058">
    <property type="entry name" value="DNA_MISMATCH_REPAIR_1"/>
    <property type="match status" value="1"/>
</dbReference>
<dbReference type="InterPro" id="IPR037198">
    <property type="entry name" value="MutL_C_sf"/>
</dbReference>
<evidence type="ECO:0000256" key="3">
    <source>
        <dbReference type="SAM" id="MobiDB-lite"/>
    </source>
</evidence>
<dbReference type="InterPro" id="IPR013507">
    <property type="entry name" value="DNA_mismatch_S5_2-like"/>
</dbReference>
<gene>
    <name evidence="6" type="ORF">L201_003766</name>
</gene>
<evidence type="ECO:0000313" key="7">
    <source>
        <dbReference type="Proteomes" id="UP001355207"/>
    </source>
</evidence>
<dbReference type="SUPFAM" id="SSF54211">
    <property type="entry name" value="Ribosomal protein S5 domain 2-like"/>
    <property type="match status" value="1"/>
</dbReference>
<dbReference type="InterPro" id="IPR020568">
    <property type="entry name" value="Ribosomal_Su5_D2-typ_SF"/>
</dbReference>
<dbReference type="InterPro" id="IPR014721">
    <property type="entry name" value="Ribsml_uS5_D2-typ_fold_subgr"/>
</dbReference>
<dbReference type="GO" id="GO:0006298">
    <property type="term" value="P:mismatch repair"/>
    <property type="evidence" value="ECO:0007669"/>
    <property type="project" value="InterPro"/>
</dbReference>
<dbReference type="GO" id="GO:0140664">
    <property type="term" value="F:ATP-dependent DNA damage sensor activity"/>
    <property type="evidence" value="ECO:0007669"/>
    <property type="project" value="InterPro"/>
</dbReference>
<dbReference type="InterPro" id="IPR036890">
    <property type="entry name" value="HATPase_C_sf"/>
</dbReference>
<keyword evidence="2" id="KW-0227">DNA damage</keyword>
<dbReference type="GO" id="GO:0005524">
    <property type="term" value="F:ATP binding"/>
    <property type="evidence" value="ECO:0007669"/>
    <property type="project" value="InterPro"/>
</dbReference>
<feature type="domain" description="DNA mismatch repair protein S5" evidence="5">
    <location>
        <begin position="222"/>
        <end position="363"/>
    </location>
</feature>